<dbReference type="Proteomes" id="UP000001449">
    <property type="component" value="Unassembled WGS sequence"/>
</dbReference>
<keyword evidence="2" id="KW-1185">Reference proteome</keyword>
<organism evidence="1 2">
    <name type="scientific">Thalassiosira pseudonana</name>
    <name type="common">Marine diatom</name>
    <name type="synonym">Cyclotella nana</name>
    <dbReference type="NCBI Taxonomy" id="35128"/>
    <lineage>
        <taxon>Eukaryota</taxon>
        <taxon>Sar</taxon>
        <taxon>Stramenopiles</taxon>
        <taxon>Ochrophyta</taxon>
        <taxon>Bacillariophyta</taxon>
        <taxon>Coscinodiscophyceae</taxon>
        <taxon>Thalassiosirophycidae</taxon>
        <taxon>Thalassiosirales</taxon>
        <taxon>Thalassiosiraceae</taxon>
        <taxon>Thalassiosira</taxon>
    </lineage>
</organism>
<proteinExistence type="predicted"/>
<evidence type="ECO:0000313" key="2">
    <source>
        <dbReference type="Proteomes" id="UP000001449"/>
    </source>
</evidence>
<dbReference type="InParanoid" id="B8LEX4"/>
<protein>
    <submittedName>
        <fullName evidence="1">Uncharacterized protein</fullName>
    </submittedName>
</protein>
<dbReference type="AlphaFoldDB" id="B8LEX4"/>
<dbReference type="RefSeq" id="XP_002297577.1">
    <property type="nucleotide sequence ID" value="XM_002297541.1"/>
</dbReference>
<reference evidence="1 2" key="2">
    <citation type="journal article" date="2008" name="Nature">
        <title>The Phaeodactylum genome reveals the evolutionary history of diatom genomes.</title>
        <authorList>
            <person name="Bowler C."/>
            <person name="Allen A.E."/>
            <person name="Badger J.H."/>
            <person name="Grimwood J."/>
            <person name="Jabbari K."/>
            <person name="Kuo A."/>
            <person name="Maheswari U."/>
            <person name="Martens C."/>
            <person name="Maumus F."/>
            <person name="Otillar R.P."/>
            <person name="Rayko E."/>
            <person name="Salamov A."/>
            <person name="Vandepoele K."/>
            <person name="Beszteri B."/>
            <person name="Gruber A."/>
            <person name="Heijde M."/>
            <person name="Katinka M."/>
            <person name="Mock T."/>
            <person name="Valentin K."/>
            <person name="Verret F."/>
            <person name="Berges J.A."/>
            <person name="Brownlee C."/>
            <person name="Cadoret J.P."/>
            <person name="Chiovitti A."/>
            <person name="Choi C.J."/>
            <person name="Coesel S."/>
            <person name="De Martino A."/>
            <person name="Detter J.C."/>
            <person name="Durkin C."/>
            <person name="Falciatore A."/>
            <person name="Fournet J."/>
            <person name="Haruta M."/>
            <person name="Huysman M.J."/>
            <person name="Jenkins B.D."/>
            <person name="Jiroutova K."/>
            <person name="Jorgensen R.E."/>
            <person name="Joubert Y."/>
            <person name="Kaplan A."/>
            <person name="Kroger N."/>
            <person name="Kroth P.G."/>
            <person name="La Roche J."/>
            <person name="Lindquist E."/>
            <person name="Lommer M."/>
            <person name="Martin-Jezequel V."/>
            <person name="Lopez P.J."/>
            <person name="Lucas S."/>
            <person name="Mangogna M."/>
            <person name="McGinnis K."/>
            <person name="Medlin L.K."/>
            <person name="Montsant A."/>
            <person name="Oudot-Le Secq M.P."/>
            <person name="Napoli C."/>
            <person name="Obornik M."/>
            <person name="Parker M.S."/>
            <person name="Petit J.L."/>
            <person name="Porcel B.M."/>
            <person name="Poulsen N."/>
            <person name="Robison M."/>
            <person name="Rychlewski L."/>
            <person name="Rynearson T.A."/>
            <person name="Schmutz J."/>
            <person name="Shapiro H."/>
            <person name="Siaut M."/>
            <person name="Stanley M."/>
            <person name="Sussman M.R."/>
            <person name="Taylor A.R."/>
            <person name="Vardi A."/>
            <person name="von Dassow P."/>
            <person name="Vyverman W."/>
            <person name="Willis A."/>
            <person name="Wyrwicz L.S."/>
            <person name="Rokhsar D.S."/>
            <person name="Weissenbach J."/>
            <person name="Armbrust E.V."/>
            <person name="Green B.R."/>
            <person name="Van de Peer Y."/>
            <person name="Grigoriev I.V."/>
        </authorList>
    </citation>
    <scope>NUCLEOTIDE SEQUENCE [LARGE SCALE GENOMIC DNA]</scope>
    <source>
        <strain evidence="1 2">CCMP1335</strain>
    </source>
</reference>
<reference evidence="1 2" key="1">
    <citation type="journal article" date="2004" name="Science">
        <title>The genome of the diatom Thalassiosira pseudonana: ecology, evolution, and metabolism.</title>
        <authorList>
            <person name="Armbrust E.V."/>
            <person name="Berges J.A."/>
            <person name="Bowler C."/>
            <person name="Green B.R."/>
            <person name="Martinez D."/>
            <person name="Putnam N.H."/>
            <person name="Zhou S."/>
            <person name="Allen A.E."/>
            <person name="Apt K.E."/>
            <person name="Bechner M."/>
            <person name="Brzezinski M.A."/>
            <person name="Chaal B.K."/>
            <person name="Chiovitti A."/>
            <person name="Davis A.K."/>
            <person name="Demarest M.S."/>
            <person name="Detter J.C."/>
            <person name="Glavina T."/>
            <person name="Goodstein D."/>
            <person name="Hadi M.Z."/>
            <person name="Hellsten U."/>
            <person name="Hildebrand M."/>
            <person name="Jenkins B.D."/>
            <person name="Jurka J."/>
            <person name="Kapitonov V.V."/>
            <person name="Kroger N."/>
            <person name="Lau W.W."/>
            <person name="Lane T.W."/>
            <person name="Larimer F.W."/>
            <person name="Lippmeier J.C."/>
            <person name="Lucas S."/>
            <person name="Medina M."/>
            <person name="Montsant A."/>
            <person name="Obornik M."/>
            <person name="Parker M.S."/>
            <person name="Palenik B."/>
            <person name="Pazour G.J."/>
            <person name="Richardson P.M."/>
            <person name="Rynearson T.A."/>
            <person name="Saito M.A."/>
            <person name="Schwartz D.C."/>
            <person name="Thamatrakoln K."/>
            <person name="Valentin K."/>
            <person name="Vardi A."/>
            <person name="Wilkerson F.P."/>
            <person name="Rokhsar D.S."/>
        </authorList>
    </citation>
    <scope>NUCLEOTIDE SEQUENCE [LARGE SCALE GENOMIC DNA]</scope>
    <source>
        <strain evidence="1 2">CCMP1335</strain>
    </source>
</reference>
<dbReference type="HOGENOM" id="CLU_105653_0_0_1"/>
<dbReference type="KEGG" id="tps:THAPSDRAFT_bd1075"/>
<dbReference type="PaxDb" id="35128-Thapsdraft1075"/>
<name>B8LEX4_THAPS</name>
<dbReference type="EMBL" id="DS999453">
    <property type="protein sequence ID" value="EED86126.1"/>
    <property type="molecule type" value="Genomic_DNA"/>
</dbReference>
<sequence length="174" mass="20040">MVAKFYPDWAKDHTCKNDNNEPQYMVLNPTMWLLDSLESCCKKYFSWQLSECMQEGDATPSILYYPDWAGLNKGCINDGNAPSYMQYNPSMWMFEELEDCCDRHYLWDLATCLGASATAGSDKWFVDYFLNKCVKECVGDEPCGGLVDGSWVDLFESQSECCSKKMWWNTECDA</sequence>
<evidence type="ECO:0000313" key="1">
    <source>
        <dbReference type="EMBL" id="EED86126.1"/>
    </source>
</evidence>
<dbReference type="OMA" id="HANSWDE"/>
<gene>
    <name evidence="1" type="ORF">THAPSDRAFT_bd1075</name>
</gene>
<accession>B8LEX4</accession>
<dbReference type="eggNOG" id="ENOG502QSKR">
    <property type="taxonomic scope" value="Eukaryota"/>
</dbReference>
<dbReference type="GeneID" id="7447437"/>